<proteinExistence type="predicted"/>
<evidence type="ECO:0000256" key="1">
    <source>
        <dbReference type="SAM" id="MobiDB-lite"/>
    </source>
</evidence>
<dbReference type="OrthoDB" id="1431934at2759"/>
<accession>A0A9P5APU3</accession>
<reference evidence="2" key="1">
    <citation type="journal article" date="2017" name="Mycologia">
        <title>Fusarium algeriense, sp. nov., a novel toxigenic crown rot pathogen of durum wheat from Algeria is nested in the Fusarium burgessii species complex.</title>
        <authorList>
            <person name="Laraba I."/>
            <person name="Keddad A."/>
            <person name="Boureghda H."/>
            <person name="Abdallah N."/>
            <person name="Vaughan M.M."/>
            <person name="Proctor R.H."/>
            <person name="Busman M."/>
            <person name="O'Donnell K."/>
        </authorList>
    </citation>
    <scope>NUCLEOTIDE SEQUENCE</scope>
    <source>
        <strain evidence="2">NRRL 25174</strain>
    </source>
</reference>
<keyword evidence="3" id="KW-1185">Reference proteome</keyword>
<feature type="compositionally biased region" description="Polar residues" evidence="1">
    <location>
        <begin position="1"/>
        <end position="10"/>
    </location>
</feature>
<name>A0A9P5APU3_9HYPO</name>
<comment type="caution">
    <text evidence="2">The sequence shown here is derived from an EMBL/GenBank/DDBJ whole genome shotgun (WGS) entry which is preliminary data.</text>
</comment>
<feature type="region of interest" description="Disordered" evidence="1">
    <location>
        <begin position="1"/>
        <end position="20"/>
    </location>
</feature>
<evidence type="ECO:0000313" key="3">
    <source>
        <dbReference type="Proteomes" id="UP000730481"/>
    </source>
</evidence>
<protein>
    <submittedName>
        <fullName evidence="2">Uncharacterized protein</fullName>
    </submittedName>
</protein>
<feature type="region of interest" description="Disordered" evidence="1">
    <location>
        <begin position="459"/>
        <end position="484"/>
    </location>
</feature>
<evidence type="ECO:0000313" key="2">
    <source>
        <dbReference type="EMBL" id="KAF4342469.1"/>
    </source>
</evidence>
<dbReference type="AlphaFoldDB" id="A0A9P5APU3"/>
<dbReference type="Proteomes" id="UP000730481">
    <property type="component" value="Unassembled WGS sequence"/>
</dbReference>
<dbReference type="EMBL" id="PVQB02000140">
    <property type="protein sequence ID" value="KAF4342469.1"/>
    <property type="molecule type" value="Genomic_DNA"/>
</dbReference>
<gene>
    <name evidence="2" type="ORF">FBEOM_3618</name>
</gene>
<feature type="compositionally biased region" description="Basic and acidic residues" evidence="1">
    <location>
        <begin position="459"/>
        <end position="472"/>
    </location>
</feature>
<reference evidence="2" key="2">
    <citation type="submission" date="2020-02" db="EMBL/GenBank/DDBJ databases">
        <title>Identification and distribution of gene clusters putatively required for synthesis of sphingolipid metabolism inhibitors in phylogenetically diverse species of the filamentous fungus Fusarium.</title>
        <authorList>
            <person name="Kim H.-S."/>
            <person name="Busman M."/>
            <person name="Brown D.W."/>
            <person name="Divon H."/>
            <person name="Uhlig S."/>
            <person name="Proctor R.H."/>
        </authorList>
    </citation>
    <scope>NUCLEOTIDE SEQUENCE</scope>
    <source>
        <strain evidence="2">NRRL 25174</strain>
    </source>
</reference>
<organism evidence="2 3">
    <name type="scientific">Fusarium beomiforme</name>
    <dbReference type="NCBI Taxonomy" id="44412"/>
    <lineage>
        <taxon>Eukaryota</taxon>
        <taxon>Fungi</taxon>
        <taxon>Dikarya</taxon>
        <taxon>Ascomycota</taxon>
        <taxon>Pezizomycotina</taxon>
        <taxon>Sordariomycetes</taxon>
        <taxon>Hypocreomycetidae</taxon>
        <taxon>Hypocreales</taxon>
        <taxon>Nectriaceae</taxon>
        <taxon>Fusarium</taxon>
        <taxon>Fusarium burgessii species complex</taxon>
    </lineage>
</organism>
<sequence length="522" mass="58349">MPAGSSTNSPEHIKTGWRSPKYHGQDIEHWTRELGGAWVEFGDGASVKTVSLVSDYSAVRIRNLPSRSSAASVQKLLADVGITIPTSNINFIQPEKVSKAMAIVKVKDPEFAKSACWKLQTCVHAPNLQVNPIPVPLPVGSSFGLVDSKNVRCSWHRPTVNVTLYFVDRTTALESFETCKNPGFKICGLPVKTYAPMAADVSHEDREWKMDLEGLVDTITVEDITNVFSPSHEPLYVDMGDPSYEMDLDMDSTVIQSLLYEVGALERWAVFGNPKARRVKAQARFVQESEALDAVSRLNEITLPFNPMGKLFLHPVHLVKFRVSTWVYNVVEESIESHKEDWERKFVTFSVLAAYGPYRVLKLESQDRQTFTQAKETLGRIINGTVMTLDGKNIWRPDFRADRAGYKGLQKIQQNFGVVIIRDMKSSNFRVFGPEGNFLPACEALHQLLEEMKPILKDQENERPEKTQEAEGRSVYGPLPSLPSSATIQSNSAIVRRPSALGYIASLNQKQPFHQSSPAPNA</sequence>